<protein>
    <submittedName>
        <fullName evidence="2">Uncharacterized protein</fullName>
    </submittedName>
</protein>
<accession>A0A0A9BA38</accession>
<dbReference type="EMBL" id="GBRH01237714">
    <property type="protein sequence ID" value="JAD60181.1"/>
    <property type="molecule type" value="Transcribed_RNA"/>
</dbReference>
<proteinExistence type="predicted"/>
<evidence type="ECO:0000256" key="1">
    <source>
        <dbReference type="SAM" id="MobiDB-lite"/>
    </source>
</evidence>
<dbReference type="AlphaFoldDB" id="A0A0A9BA38"/>
<organism evidence="2">
    <name type="scientific">Arundo donax</name>
    <name type="common">Giant reed</name>
    <name type="synonym">Donax arundinaceus</name>
    <dbReference type="NCBI Taxonomy" id="35708"/>
    <lineage>
        <taxon>Eukaryota</taxon>
        <taxon>Viridiplantae</taxon>
        <taxon>Streptophyta</taxon>
        <taxon>Embryophyta</taxon>
        <taxon>Tracheophyta</taxon>
        <taxon>Spermatophyta</taxon>
        <taxon>Magnoliopsida</taxon>
        <taxon>Liliopsida</taxon>
        <taxon>Poales</taxon>
        <taxon>Poaceae</taxon>
        <taxon>PACMAD clade</taxon>
        <taxon>Arundinoideae</taxon>
        <taxon>Arundineae</taxon>
        <taxon>Arundo</taxon>
    </lineage>
</organism>
<feature type="region of interest" description="Disordered" evidence="1">
    <location>
        <begin position="39"/>
        <end position="87"/>
    </location>
</feature>
<feature type="compositionally biased region" description="Gly residues" evidence="1">
    <location>
        <begin position="61"/>
        <end position="74"/>
    </location>
</feature>
<feature type="compositionally biased region" description="Basic and acidic residues" evidence="1">
    <location>
        <begin position="39"/>
        <end position="54"/>
    </location>
</feature>
<evidence type="ECO:0000313" key="2">
    <source>
        <dbReference type="EMBL" id="JAD60181.1"/>
    </source>
</evidence>
<sequence length="87" mass="9218">MALPTLGLAQRGDLVDSSAYEGDESVVVLVPYLADWSQRKAERRPQCGETERHMAHSTGVNLGGGGRLGGGEEVGAGQWPGQPSEQR</sequence>
<name>A0A0A9BA38_ARUDO</name>
<reference evidence="2" key="2">
    <citation type="journal article" date="2015" name="Data Brief">
        <title>Shoot transcriptome of the giant reed, Arundo donax.</title>
        <authorList>
            <person name="Barrero R.A."/>
            <person name="Guerrero F.D."/>
            <person name="Moolhuijzen P."/>
            <person name="Goolsby J.A."/>
            <person name="Tidwell J."/>
            <person name="Bellgard S.E."/>
            <person name="Bellgard M.I."/>
        </authorList>
    </citation>
    <scope>NUCLEOTIDE SEQUENCE</scope>
    <source>
        <tissue evidence="2">Shoot tissue taken approximately 20 cm above the soil surface</tissue>
    </source>
</reference>
<reference evidence="2" key="1">
    <citation type="submission" date="2014-09" db="EMBL/GenBank/DDBJ databases">
        <authorList>
            <person name="Magalhaes I.L.F."/>
            <person name="Oliveira U."/>
            <person name="Santos F.R."/>
            <person name="Vidigal T.H.D.A."/>
            <person name="Brescovit A.D."/>
            <person name="Santos A.J."/>
        </authorList>
    </citation>
    <scope>NUCLEOTIDE SEQUENCE</scope>
    <source>
        <tissue evidence="2">Shoot tissue taken approximately 20 cm above the soil surface</tissue>
    </source>
</reference>